<evidence type="ECO:0000313" key="3">
    <source>
        <dbReference type="Proteomes" id="UP000676079"/>
    </source>
</evidence>
<feature type="domain" description="Polymerase nucleotidyl transferase" evidence="1">
    <location>
        <begin position="387"/>
        <end position="422"/>
    </location>
</feature>
<dbReference type="InterPro" id="IPR043519">
    <property type="entry name" value="NT_sf"/>
</dbReference>
<dbReference type="InterPro" id="IPR027417">
    <property type="entry name" value="P-loop_NTPase"/>
</dbReference>
<dbReference type="RefSeq" id="WP_220560702.1">
    <property type="nucleotide sequence ID" value="NZ_CP074133.1"/>
</dbReference>
<dbReference type="InterPro" id="IPR025350">
    <property type="entry name" value="DUF4254"/>
</dbReference>
<evidence type="ECO:0000259" key="1">
    <source>
        <dbReference type="Pfam" id="PF01909"/>
    </source>
</evidence>
<gene>
    <name evidence="2" type="ORF">KGD84_13550</name>
</gene>
<accession>A0ABX8BWJ1</accession>
<dbReference type="InterPro" id="IPR002934">
    <property type="entry name" value="Polymerase_NTP_transf_dom"/>
</dbReference>
<evidence type="ECO:0000313" key="2">
    <source>
        <dbReference type="EMBL" id="QUX25191.1"/>
    </source>
</evidence>
<name>A0ABX8BWJ1_9ACTN</name>
<dbReference type="Pfam" id="PF14063">
    <property type="entry name" value="DUF4254"/>
    <property type="match status" value="1"/>
</dbReference>
<dbReference type="Proteomes" id="UP000676079">
    <property type="component" value="Chromosome"/>
</dbReference>
<dbReference type="Gene3D" id="3.40.50.300">
    <property type="entry name" value="P-loop containing nucleotide triphosphate hydrolases"/>
    <property type="match status" value="1"/>
</dbReference>
<dbReference type="SUPFAM" id="SSF81301">
    <property type="entry name" value="Nucleotidyltransferase"/>
    <property type="match status" value="1"/>
</dbReference>
<dbReference type="Pfam" id="PF01909">
    <property type="entry name" value="NTP_transf_2"/>
    <property type="match status" value="1"/>
</dbReference>
<sequence>MTPPCLFLDEPLEPLTGRLPPKERERLREVAARLHHTNHLLWTAEDTVRGSTLDTSRVADGKRTIDRLNMDRARHTERLDEVIAAACPPCDGTVPLHTESIGSVVDRLSVSVLRLHHTRLAAGDDPGVRARLAGVETQLQEVGEALRLLAEDVSAGRRRLPQGARFKLYGTTVRTRTRPVPSSHLPRVIALGGLSECGKTTSGIFLNRDEGAARFKIGYLLTQAAARQGLAAPYVLSPQRQAELLLEELNRFADAHRDIRLITIESVHRAESIAALKEMMGELLHVVYIDASRPLRLARSGGDERALEEKDRVKTGRGADRIPADAVLDNSGSVIRLHSRLRHLAGPAVGARFKLLPPQELALPPAVREATSRLTDALSALPDDRCLAALTGSAAHGGWRQGWSDIDLLVFSEEGHGEEVKRAVEVYRAALLAQNGIHLGATLLPLAEAQARRLPNRVLAALVMLQEGAPALLAGPGLRLPVISRAEVERATPAALADVVATTRRLRHDPGRGRIRPLYKHVALICRLLLREQAVWVDGGDAVTEAQRLLPDLGSLGLPPVDEVIAAHREGVDRHRVLGAIEAAADRLLAWHRRQCAA</sequence>
<dbReference type="SUPFAM" id="SSF52540">
    <property type="entry name" value="P-loop containing nucleoside triphosphate hydrolases"/>
    <property type="match status" value="1"/>
</dbReference>
<keyword evidence="3" id="KW-1185">Reference proteome</keyword>
<organism evidence="2 3">
    <name type="scientific">Nocardiopsis changdeensis</name>
    <dbReference type="NCBI Taxonomy" id="2831969"/>
    <lineage>
        <taxon>Bacteria</taxon>
        <taxon>Bacillati</taxon>
        <taxon>Actinomycetota</taxon>
        <taxon>Actinomycetes</taxon>
        <taxon>Streptosporangiales</taxon>
        <taxon>Nocardiopsidaceae</taxon>
        <taxon>Nocardiopsis</taxon>
    </lineage>
</organism>
<dbReference type="CDD" id="cd05403">
    <property type="entry name" value="NT_KNTase_like"/>
    <property type="match status" value="1"/>
</dbReference>
<protein>
    <submittedName>
        <fullName evidence="2">DUF4254 domain-containing protein</fullName>
    </submittedName>
</protein>
<reference evidence="2 3" key="1">
    <citation type="submission" date="2021-05" db="EMBL/GenBank/DDBJ databases">
        <title>Direct Submission.</title>
        <authorList>
            <person name="Li K."/>
            <person name="Gao J."/>
        </authorList>
    </citation>
    <scope>NUCLEOTIDE SEQUENCE [LARGE SCALE GENOMIC DNA]</scope>
    <source>
        <strain evidence="2 3">Mg02</strain>
    </source>
</reference>
<dbReference type="EMBL" id="CP074133">
    <property type="protein sequence ID" value="QUX25191.1"/>
    <property type="molecule type" value="Genomic_DNA"/>
</dbReference>
<proteinExistence type="predicted"/>